<feature type="domain" description="Cyclic nucleotide-binding" evidence="1">
    <location>
        <begin position="23"/>
        <end position="127"/>
    </location>
</feature>
<organism evidence="2 3">
    <name type="scientific">Bacterioplanes sanyensis</name>
    <dbReference type="NCBI Taxonomy" id="1249553"/>
    <lineage>
        <taxon>Bacteria</taxon>
        <taxon>Pseudomonadati</taxon>
        <taxon>Pseudomonadota</taxon>
        <taxon>Gammaproteobacteria</taxon>
        <taxon>Oceanospirillales</taxon>
        <taxon>Oceanospirillaceae</taxon>
        <taxon>Bacterioplanes</taxon>
    </lineage>
</organism>
<dbReference type="InterPro" id="IPR050503">
    <property type="entry name" value="cAMP-dep_PK_reg_su-like"/>
</dbReference>
<evidence type="ECO:0000259" key="1">
    <source>
        <dbReference type="PROSITE" id="PS50042"/>
    </source>
</evidence>
<protein>
    <submittedName>
        <fullName evidence="2">Cyclic nucleotide-binding protein</fullName>
    </submittedName>
</protein>
<dbReference type="InterPro" id="IPR018488">
    <property type="entry name" value="cNMP-bd_CS"/>
</dbReference>
<evidence type="ECO:0000313" key="2">
    <source>
        <dbReference type="EMBL" id="ASP40538.1"/>
    </source>
</evidence>
<dbReference type="InterPro" id="IPR014710">
    <property type="entry name" value="RmlC-like_jellyroll"/>
</dbReference>
<proteinExistence type="predicted"/>
<name>A0A222FND8_9GAMM</name>
<gene>
    <name evidence="2" type="ORF">CHH28_18510</name>
</gene>
<keyword evidence="3" id="KW-1185">Reference proteome</keyword>
<dbReference type="AlphaFoldDB" id="A0A222FND8"/>
<dbReference type="SMART" id="SM00100">
    <property type="entry name" value="cNMP"/>
    <property type="match status" value="1"/>
</dbReference>
<dbReference type="GO" id="GO:0030552">
    <property type="term" value="F:cAMP binding"/>
    <property type="evidence" value="ECO:0007669"/>
    <property type="project" value="TreeGrafter"/>
</dbReference>
<dbReference type="PANTHER" id="PTHR11635:SF152">
    <property type="entry name" value="CAMP-DEPENDENT PROTEIN KINASE TYPE I REGULATORY SUBUNIT-RELATED"/>
    <property type="match status" value="1"/>
</dbReference>
<dbReference type="Pfam" id="PF00027">
    <property type="entry name" value="cNMP_binding"/>
    <property type="match status" value="1"/>
</dbReference>
<dbReference type="KEGG" id="bsan:CHH28_18510"/>
<dbReference type="EMBL" id="CP022530">
    <property type="protein sequence ID" value="ASP40538.1"/>
    <property type="molecule type" value="Genomic_DNA"/>
</dbReference>
<dbReference type="PANTHER" id="PTHR11635">
    <property type="entry name" value="CAMP-DEPENDENT PROTEIN KINASE REGULATORY CHAIN"/>
    <property type="match status" value="1"/>
</dbReference>
<dbReference type="CDD" id="cd00038">
    <property type="entry name" value="CAP_ED"/>
    <property type="match status" value="1"/>
</dbReference>
<dbReference type="OrthoDB" id="5729906at2"/>
<dbReference type="Proteomes" id="UP000202440">
    <property type="component" value="Chromosome"/>
</dbReference>
<reference evidence="2 3" key="1">
    <citation type="submission" date="2017-07" db="EMBL/GenBank/DDBJ databases">
        <title>Annotated genome sequence of Bacterioplanes sanyensis isolated from Red Sea.</title>
        <authorList>
            <person name="Rehman Z.U."/>
        </authorList>
    </citation>
    <scope>NUCLEOTIDE SEQUENCE [LARGE SCALE GENOMIC DNA]</scope>
    <source>
        <strain evidence="2 3">NV9</strain>
    </source>
</reference>
<dbReference type="SUPFAM" id="SSF51206">
    <property type="entry name" value="cAMP-binding domain-like"/>
    <property type="match status" value="1"/>
</dbReference>
<evidence type="ECO:0000313" key="3">
    <source>
        <dbReference type="Proteomes" id="UP000202440"/>
    </source>
</evidence>
<dbReference type="GO" id="GO:0004862">
    <property type="term" value="F:cAMP-dependent protein kinase inhibitor activity"/>
    <property type="evidence" value="ECO:0007669"/>
    <property type="project" value="TreeGrafter"/>
</dbReference>
<dbReference type="PROSITE" id="PS50042">
    <property type="entry name" value="CNMP_BINDING_3"/>
    <property type="match status" value="1"/>
</dbReference>
<dbReference type="InterPro" id="IPR018490">
    <property type="entry name" value="cNMP-bd_dom_sf"/>
</dbReference>
<dbReference type="InterPro" id="IPR000595">
    <property type="entry name" value="cNMP-bd_dom"/>
</dbReference>
<dbReference type="GO" id="GO:0005829">
    <property type="term" value="C:cytosol"/>
    <property type="evidence" value="ECO:0007669"/>
    <property type="project" value="TreeGrafter"/>
</dbReference>
<dbReference type="RefSeq" id="WP_094061700.1">
    <property type="nucleotide sequence ID" value="NZ_CP022530.1"/>
</dbReference>
<dbReference type="PROSITE" id="PS00888">
    <property type="entry name" value="CNMP_BINDING_1"/>
    <property type="match status" value="1"/>
</dbReference>
<dbReference type="GO" id="GO:0034236">
    <property type="term" value="F:protein kinase A catalytic subunit binding"/>
    <property type="evidence" value="ECO:0007669"/>
    <property type="project" value="TreeGrafter"/>
</dbReference>
<dbReference type="GO" id="GO:0005952">
    <property type="term" value="C:cAMP-dependent protein kinase complex"/>
    <property type="evidence" value="ECO:0007669"/>
    <property type="project" value="InterPro"/>
</dbReference>
<dbReference type="Gene3D" id="2.60.120.10">
    <property type="entry name" value="Jelly Rolls"/>
    <property type="match status" value="1"/>
</dbReference>
<accession>A0A222FND8</accession>
<sequence length="216" mass="24658">MHRVTREEYPIDSLQRLVNGVTFFKDLIQTDSSQFELLMSVSQFVTADPDETIIHRGDDADTLYFLLRGQLIVLSDDDSTEVINEINPGEMFGVMAMLLNHRRSASIRVKGRNALLAGIDYRHVNDVDDFGTFTLATKISFFRMLSNNLRWTLERNKMEVPDHPLVSRLRKLPLYTGPKNTVEELHALKNLSHQLAELLSDWNASTNAASGDWMSF</sequence>